<evidence type="ECO:0000313" key="3">
    <source>
        <dbReference type="Proteomes" id="UP000245390"/>
    </source>
</evidence>
<dbReference type="SUPFAM" id="SSF55729">
    <property type="entry name" value="Acyl-CoA N-acyltransferases (Nat)"/>
    <property type="match status" value="1"/>
</dbReference>
<evidence type="ECO:0000313" key="2">
    <source>
        <dbReference type="EMBL" id="PWK58433.1"/>
    </source>
</evidence>
<accession>A0A316GD06</accession>
<dbReference type="Proteomes" id="UP000245390">
    <property type="component" value="Unassembled WGS sequence"/>
</dbReference>
<evidence type="ECO:0000259" key="1">
    <source>
        <dbReference type="PROSITE" id="PS51186"/>
    </source>
</evidence>
<dbReference type="EMBL" id="QGGV01000001">
    <property type="protein sequence ID" value="PWK58433.1"/>
    <property type="molecule type" value="Genomic_DNA"/>
</dbReference>
<reference evidence="2 3" key="1">
    <citation type="submission" date="2018-05" db="EMBL/GenBank/DDBJ databases">
        <title>Genomic Encyclopedia of Type Strains, Phase IV (KMG-IV): sequencing the most valuable type-strain genomes for metagenomic binning, comparative biology and taxonomic classification.</title>
        <authorList>
            <person name="Goeker M."/>
        </authorList>
    </citation>
    <scope>NUCLEOTIDE SEQUENCE [LARGE SCALE GENOMIC DNA]</scope>
    <source>
        <strain evidence="2 3">DSM 103371</strain>
    </source>
</reference>
<dbReference type="PROSITE" id="PS51186">
    <property type="entry name" value="GNAT"/>
    <property type="match status" value="1"/>
</dbReference>
<dbReference type="PANTHER" id="PTHR43792:SF1">
    <property type="entry name" value="N-ACETYLTRANSFERASE DOMAIN-CONTAINING PROTEIN"/>
    <property type="match status" value="1"/>
</dbReference>
<dbReference type="OrthoDB" id="6293260at2"/>
<dbReference type="Gene3D" id="3.40.630.30">
    <property type="match status" value="1"/>
</dbReference>
<name>A0A316GD06_9RHOB</name>
<dbReference type="KEGG" id="salo:EF888_02685"/>
<dbReference type="InterPro" id="IPR000182">
    <property type="entry name" value="GNAT_dom"/>
</dbReference>
<organism evidence="2 3">
    <name type="scientific">Silicimonas algicola</name>
    <dbReference type="NCBI Taxonomy" id="1826607"/>
    <lineage>
        <taxon>Bacteria</taxon>
        <taxon>Pseudomonadati</taxon>
        <taxon>Pseudomonadota</taxon>
        <taxon>Alphaproteobacteria</taxon>
        <taxon>Rhodobacterales</taxon>
        <taxon>Paracoccaceae</taxon>
    </lineage>
</organism>
<dbReference type="InterPro" id="IPR051531">
    <property type="entry name" value="N-acetyltransferase"/>
</dbReference>
<dbReference type="GO" id="GO:0016747">
    <property type="term" value="F:acyltransferase activity, transferring groups other than amino-acyl groups"/>
    <property type="evidence" value="ECO:0007669"/>
    <property type="project" value="InterPro"/>
</dbReference>
<dbReference type="Pfam" id="PF13302">
    <property type="entry name" value="Acetyltransf_3"/>
    <property type="match status" value="1"/>
</dbReference>
<dbReference type="AlphaFoldDB" id="A0A316GD06"/>
<keyword evidence="3" id="KW-1185">Reference proteome</keyword>
<dbReference type="InterPro" id="IPR016181">
    <property type="entry name" value="Acyl_CoA_acyltransferase"/>
</dbReference>
<comment type="caution">
    <text evidence="2">The sequence shown here is derived from an EMBL/GenBank/DDBJ whole genome shotgun (WGS) entry which is preliminary data.</text>
</comment>
<dbReference type="PANTHER" id="PTHR43792">
    <property type="entry name" value="GNAT FAMILY, PUTATIVE (AFU_ORTHOLOGUE AFUA_3G00765)-RELATED-RELATED"/>
    <property type="match status" value="1"/>
</dbReference>
<sequence length="191" mass="20940">MTARHLSATPGPAEAIAATFAACVPHLETERTRLRAPRLEDFDAYLRIVGSERGRHIGGPMDDEAAWFDFISLSSSWMLHGHGGWSVEERATGDLLGFVLLGLEPGDRDVELGFLFLATAEGQGYAFEAAVAVRDWAFRELRLASLDSYIATTNARSLALARRLGAADETPADWDDADVRVFRHRNPGART</sequence>
<dbReference type="RefSeq" id="WP_109757329.1">
    <property type="nucleotide sequence ID" value="NZ_CP034588.1"/>
</dbReference>
<keyword evidence="2" id="KW-0808">Transferase</keyword>
<protein>
    <submittedName>
        <fullName evidence="2">RimJ/RimL family protein N-acetyltransferase</fullName>
    </submittedName>
</protein>
<gene>
    <name evidence="2" type="ORF">C8D95_101246</name>
</gene>
<feature type="domain" description="N-acetyltransferase" evidence="1">
    <location>
        <begin position="32"/>
        <end position="187"/>
    </location>
</feature>
<proteinExistence type="predicted"/>